<organism evidence="9 10">
    <name type="scientific">Enterococcus raffinosus</name>
    <dbReference type="NCBI Taxonomy" id="71452"/>
    <lineage>
        <taxon>Bacteria</taxon>
        <taxon>Bacillati</taxon>
        <taxon>Bacillota</taxon>
        <taxon>Bacilli</taxon>
        <taxon>Lactobacillales</taxon>
        <taxon>Enterococcaceae</taxon>
        <taxon>Enterococcus</taxon>
    </lineage>
</organism>
<evidence type="ECO:0000313" key="9">
    <source>
        <dbReference type="EMBL" id="MDT2543196.1"/>
    </source>
</evidence>
<dbReference type="InterPro" id="IPR036662">
    <property type="entry name" value="PTS_EIIA_man-typ_sf"/>
</dbReference>
<evidence type="ECO:0000256" key="2">
    <source>
        <dbReference type="ARBA" id="ARBA00022448"/>
    </source>
</evidence>
<dbReference type="Gene3D" id="3.40.50.510">
    <property type="entry name" value="Phosphotransferase system, mannose-type IIA component"/>
    <property type="match status" value="1"/>
</dbReference>
<keyword evidence="4 9" id="KW-0762">Sugar transport</keyword>
<dbReference type="Proteomes" id="UP001254770">
    <property type="component" value="Unassembled WGS sequence"/>
</dbReference>
<keyword evidence="2" id="KW-0813">Transport</keyword>
<dbReference type="PROSITE" id="PS51096">
    <property type="entry name" value="PTS_EIIA_TYPE_4"/>
    <property type="match status" value="1"/>
</dbReference>
<feature type="domain" description="PTS EIIA type-4" evidence="8">
    <location>
        <begin position="1"/>
        <end position="124"/>
    </location>
</feature>
<dbReference type="EMBL" id="JARPXL010000002">
    <property type="protein sequence ID" value="MDT2543196.1"/>
    <property type="molecule type" value="Genomic_DNA"/>
</dbReference>
<comment type="subcellular location">
    <subcellularLocation>
        <location evidence="1">Cytoplasm</location>
    </subcellularLocation>
</comment>
<name>A0AAW8T1T5_9ENTE</name>
<evidence type="ECO:0000256" key="7">
    <source>
        <dbReference type="ARBA" id="ARBA00022777"/>
    </source>
</evidence>
<evidence type="ECO:0000256" key="4">
    <source>
        <dbReference type="ARBA" id="ARBA00022597"/>
    </source>
</evidence>
<keyword evidence="3" id="KW-0963">Cytoplasm</keyword>
<evidence type="ECO:0000259" key="8">
    <source>
        <dbReference type="PROSITE" id="PS51096"/>
    </source>
</evidence>
<keyword evidence="5" id="KW-0808">Transferase</keyword>
<evidence type="ECO:0000256" key="3">
    <source>
        <dbReference type="ARBA" id="ARBA00022490"/>
    </source>
</evidence>
<dbReference type="PANTHER" id="PTHR33799">
    <property type="entry name" value="PTS PERMEASE-RELATED-RELATED"/>
    <property type="match status" value="1"/>
</dbReference>
<dbReference type="SUPFAM" id="SSF53062">
    <property type="entry name" value="PTS system fructose IIA component-like"/>
    <property type="match status" value="1"/>
</dbReference>
<dbReference type="RefSeq" id="WP_070509156.1">
    <property type="nucleotide sequence ID" value="NZ_CP104392.1"/>
</dbReference>
<reference evidence="9" key="1">
    <citation type="submission" date="2023-03" db="EMBL/GenBank/DDBJ databases">
        <authorList>
            <person name="Shen W."/>
            <person name="Cai J."/>
        </authorList>
    </citation>
    <scope>NUCLEOTIDE SEQUENCE</scope>
    <source>
        <strain evidence="9">Y15</strain>
    </source>
</reference>
<dbReference type="Pfam" id="PF03610">
    <property type="entry name" value="EIIA-man"/>
    <property type="match status" value="1"/>
</dbReference>
<keyword evidence="6" id="KW-0598">Phosphotransferase system</keyword>
<dbReference type="PANTHER" id="PTHR33799:SF1">
    <property type="entry name" value="PTS SYSTEM MANNOSE-SPECIFIC EIIAB COMPONENT-RELATED"/>
    <property type="match status" value="1"/>
</dbReference>
<sequence>MFPILITTHGNLGKELIETSKLIMGEQKELYFCSLHQGDDYAAWREELEKVLIKIDTGKGVLVLVDLFGGSPSNSIALLLKKRNINCVTGANLPILIEALSNRDRVSTIEELVDCCVHIGKDSIFDLSSFLTEKFLNQK</sequence>
<dbReference type="InterPro" id="IPR033887">
    <property type="entry name" value="PTS_IIA_man"/>
</dbReference>
<dbReference type="GO" id="GO:0016020">
    <property type="term" value="C:membrane"/>
    <property type="evidence" value="ECO:0007669"/>
    <property type="project" value="InterPro"/>
</dbReference>
<dbReference type="GO" id="GO:0016301">
    <property type="term" value="F:kinase activity"/>
    <property type="evidence" value="ECO:0007669"/>
    <property type="project" value="UniProtKB-KW"/>
</dbReference>
<dbReference type="AlphaFoldDB" id="A0AAW8T1T5"/>
<evidence type="ECO:0000256" key="1">
    <source>
        <dbReference type="ARBA" id="ARBA00004496"/>
    </source>
</evidence>
<dbReference type="InterPro" id="IPR051471">
    <property type="entry name" value="Bacterial_PTS_sugar_comp"/>
</dbReference>
<comment type="caution">
    <text evidence="9">The sequence shown here is derived from an EMBL/GenBank/DDBJ whole genome shotgun (WGS) entry which is preliminary data.</text>
</comment>
<protein>
    <submittedName>
        <fullName evidence="9">PTS sugar transporter subunit IIA</fullName>
    </submittedName>
</protein>
<keyword evidence="7" id="KW-0418">Kinase</keyword>
<proteinExistence type="predicted"/>
<dbReference type="InterPro" id="IPR004701">
    <property type="entry name" value="PTS_EIIA_man-typ"/>
</dbReference>
<dbReference type="GO" id="GO:0009401">
    <property type="term" value="P:phosphoenolpyruvate-dependent sugar phosphotransferase system"/>
    <property type="evidence" value="ECO:0007669"/>
    <property type="project" value="UniProtKB-KW"/>
</dbReference>
<dbReference type="GO" id="GO:0005737">
    <property type="term" value="C:cytoplasm"/>
    <property type="evidence" value="ECO:0007669"/>
    <property type="project" value="UniProtKB-SubCell"/>
</dbReference>
<evidence type="ECO:0000313" key="10">
    <source>
        <dbReference type="Proteomes" id="UP001254770"/>
    </source>
</evidence>
<dbReference type="CDD" id="cd00006">
    <property type="entry name" value="PTS_IIA_man"/>
    <property type="match status" value="1"/>
</dbReference>
<gene>
    <name evidence="9" type="ORF">P7D69_02405</name>
</gene>
<evidence type="ECO:0000256" key="6">
    <source>
        <dbReference type="ARBA" id="ARBA00022683"/>
    </source>
</evidence>
<evidence type="ECO:0000256" key="5">
    <source>
        <dbReference type="ARBA" id="ARBA00022679"/>
    </source>
</evidence>
<accession>A0AAW8T1T5</accession>